<evidence type="ECO:0000256" key="1">
    <source>
        <dbReference type="SAM" id="Phobius"/>
    </source>
</evidence>
<keyword evidence="3" id="KW-1185">Reference proteome</keyword>
<dbReference type="RefSeq" id="WP_161433401.1">
    <property type="nucleotide sequence ID" value="NZ_WXYO01000001.1"/>
</dbReference>
<keyword evidence="1" id="KW-0812">Transmembrane</keyword>
<keyword evidence="1" id="KW-0472">Membrane</keyword>
<gene>
    <name evidence="2" type="ORF">GTQ38_01220</name>
</gene>
<protein>
    <submittedName>
        <fullName evidence="2">Uncharacterized protein</fullName>
    </submittedName>
</protein>
<keyword evidence="1" id="KW-1133">Transmembrane helix</keyword>
<feature type="transmembrane region" description="Helical" evidence="1">
    <location>
        <begin position="21"/>
        <end position="39"/>
    </location>
</feature>
<organism evidence="2 3">
    <name type="scientific">Poritiphilus flavus</name>
    <dbReference type="NCBI Taxonomy" id="2697053"/>
    <lineage>
        <taxon>Bacteria</taxon>
        <taxon>Pseudomonadati</taxon>
        <taxon>Bacteroidota</taxon>
        <taxon>Flavobacteriia</taxon>
        <taxon>Flavobacteriales</taxon>
        <taxon>Flavobacteriaceae</taxon>
        <taxon>Poritiphilus</taxon>
    </lineage>
</organism>
<dbReference type="Proteomes" id="UP000475249">
    <property type="component" value="Unassembled WGS sequence"/>
</dbReference>
<comment type="caution">
    <text evidence="2">The sequence shown here is derived from an EMBL/GenBank/DDBJ whole genome shotgun (WGS) entry which is preliminary data.</text>
</comment>
<dbReference type="EMBL" id="WXYO01000001">
    <property type="protein sequence ID" value="NAS10602.1"/>
    <property type="molecule type" value="Genomic_DNA"/>
</dbReference>
<evidence type="ECO:0000313" key="3">
    <source>
        <dbReference type="Proteomes" id="UP000475249"/>
    </source>
</evidence>
<name>A0A6L9E7M1_9FLAO</name>
<dbReference type="AlphaFoldDB" id="A0A6L9E7M1"/>
<evidence type="ECO:0000313" key="2">
    <source>
        <dbReference type="EMBL" id="NAS10602.1"/>
    </source>
</evidence>
<sequence length="222" mass="27137">MGKDKRKDKSREKRFDLFKSLLIALASGFSVVLFQQLFFKDNLDYRFQKELLKENYEYYIAIQHLADFRQITQFSYRFEIFLDEDSLERIRQYSPNTDKITLKYRPPVIPAEFRYVKIPDLAVDSQRQKEWLRNKNFIIANKNKIDQDIYLEFQQIIKIVDENPWPPKPVYLSLFKDYDSIPELPRIGFEDRNIWTDSVFMETWFEKNRILWEKANEYVRIK</sequence>
<accession>A0A6L9E7M1</accession>
<proteinExistence type="predicted"/>
<reference evidence="2 3" key="1">
    <citation type="submission" date="2020-01" db="EMBL/GenBank/DDBJ databases">
        <title>Bacteria diversity of Porities sp.</title>
        <authorList>
            <person name="Wang G."/>
        </authorList>
    </citation>
    <scope>NUCLEOTIDE SEQUENCE [LARGE SCALE GENOMIC DNA]</scope>
    <source>
        <strain evidence="2 3">R33</strain>
    </source>
</reference>